<dbReference type="GO" id="GO:0046872">
    <property type="term" value="F:metal ion binding"/>
    <property type="evidence" value="ECO:0007669"/>
    <property type="project" value="UniProtKB-KW"/>
</dbReference>
<keyword evidence="9" id="KW-1185">Reference proteome</keyword>
<dbReference type="GO" id="GO:0003677">
    <property type="term" value="F:DNA binding"/>
    <property type="evidence" value="ECO:0007669"/>
    <property type="project" value="UniProtKB-KW"/>
</dbReference>
<name>A0A9W9I278_9EURO</name>
<comment type="caution">
    <text evidence="8">The sequence shown here is derived from an EMBL/GenBank/DDBJ whole genome shotgun (WGS) entry which is preliminary data.</text>
</comment>
<evidence type="ECO:0000256" key="3">
    <source>
        <dbReference type="ARBA" id="ARBA00023015"/>
    </source>
</evidence>
<feature type="region of interest" description="Disordered" evidence="7">
    <location>
        <begin position="360"/>
        <end position="379"/>
    </location>
</feature>
<dbReference type="EMBL" id="JAPQKO010000005">
    <property type="protein sequence ID" value="KAJ5161832.1"/>
    <property type="molecule type" value="Genomic_DNA"/>
</dbReference>
<gene>
    <name evidence="8" type="ORF">N7492_007224</name>
</gene>
<dbReference type="PANTHER" id="PTHR36206:SF14">
    <property type="entry name" value="ZN(2)-C6 FUNGAL-TYPE DOMAIN-CONTAINING PROTEIN-RELATED"/>
    <property type="match status" value="1"/>
</dbReference>
<dbReference type="AlphaFoldDB" id="A0A9W9I278"/>
<reference evidence="8" key="1">
    <citation type="submission" date="2022-11" db="EMBL/GenBank/DDBJ databases">
        <authorList>
            <person name="Petersen C."/>
        </authorList>
    </citation>
    <scope>NUCLEOTIDE SEQUENCE</scope>
    <source>
        <strain evidence="8">IBT 21917</strain>
    </source>
</reference>
<keyword evidence="4" id="KW-0238">DNA-binding</keyword>
<evidence type="ECO:0000256" key="4">
    <source>
        <dbReference type="ARBA" id="ARBA00023125"/>
    </source>
</evidence>
<evidence type="ECO:0000256" key="5">
    <source>
        <dbReference type="ARBA" id="ARBA00023163"/>
    </source>
</evidence>
<dbReference type="OrthoDB" id="3145928at2759"/>
<accession>A0A9W9I278</accession>
<protein>
    <submittedName>
        <fullName evidence="8">Uncharacterized protein</fullName>
    </submittedName>
</protein>
<keyword evidence="3" id="KW-0805">Transcription regulation</keyword>
<keyword evidence="2" id="KW-0862">Zinc</keyword>
<dbReference type="PANTHER" id="PTHR36206">
    <property type="entry name" value="ASPERCRYPTIN BIOSYNTHESIS CLUSTER-SPECIFIC TRANSCRIPTION REGULATOR ATNN-RELATED"/>
    <property type="match status" value="1"/>
</dbReference>
<evidence type="ECO:0000256" key="1">
    <source>
        <dbReference type="ARBA" id="ARBA00022723"/>
    </source>
</evidence>
<organism evidence="8 9">
    <name type="scientific">Penicillium capsulatum</name>
    <dbReference type="NCBI Taxonomy" id="69766"/>
    <lineage>
        <taxon>Eukaryota</taxon>
        <taxon>Fungi</taxon>
        <taxon>Dikarya</taxon>
        <taxon>Ascomycota</taxon>
        <taxon>Pezizomycotina</taxon>
        <taxon>Eurotiomycetes</taxon>
        <taxon>Eurotiomycetidae</taxon>
        <taxon>Eurotiales</taxon>
        <taxon>Aspergillaceae</taxon>
        <taxon>Penicillium</taxon>
    </lineage>
</organism>
<reference evidence="8" key="2">
    <citation type="journal article" date="2023" name="IMA Fungus">
        <title>Comparative genomic study of the Penicillium genus elucidates a diverse pangenome and 15 lateral gene transfer events.</title>
        <authorList>
            <person name="Petersen C."/>
            <person name="Sorensen T."/>
            <person name="Nielsen M.R."/>
            <person name="Sondergaard T.E."/>
            <person name="Sorensen J.L."/>
            <person name="Fitzpatrick D.A."/>
            <person name="Frisvad J.C."/>
            <person name="Nielsen K.L."/>
        </authorList>
    </citation>
    <scope>NUCLEOTIDE SEQUENCE</scope>
    <source>
        <strain evidence="8">IBT 21917</strain>
    </source>
</reference>
<evidence type="ECO:0000256" key="2">
    <source>
        <dbReference type="ARBA" id="ARBA00022833"/>
    </source>
</evidence>
<sequence length="448" mass="49445">MIAISALFEHPSQCLDFSLLRNTSAPEHVLNQNQQDALAWYARSISGIHSQIERGCADPYIALVSCVLFICIETSQGRMEEALELFRQGVSLILDLHMQISLGQVSASKRIFLESTIIPQFVRLGTMALAIAGVQASAVFALAETRSRPTFPSIDCARSAITVLSAEAMLFNREASDYLKGVQGDSAVSPGMFERQEDLLTRLDHWREAYISFCHSHDAEGSTPEKTESILLAYYAASYIYVAGCLTRRESIYNTYHKKFEMIVDQATLSLNALAGPKGVQPPFTFEMSIGLPLSLVALKCREPILRRKALGLLRRAPPMQGFFKCTPMALLIENLMMLEEGYTLALRGPSDLLGNGNIGDQSSAPVSTTEQQGAKVTSIPTSIPEEARICFYGVFRPSNGLPPSIKEEDFARYNCGPDQLFLEIARNRYDGPSNTWYPVHEVLPLGG</sequence>
<keyword evidence="6" id="KW-0539">Nucleus</keyword>
<keyword evidence="1" id="KW-0479">Metal-binding</keyword>
<evidence type="ECO:0000256" key="7">
    <source>
        <dbReference type="SAM" id="MobiDB-lite"/>
    </source>
</evidence>
<proteinExistence type="predicted"/>
<evidence type="ECO:0000313" key="9">
    <source>
        <dbReference type="Proteomes" id="UP001146351"/>
    </source>
</evidence>
<evidence type="ECO:0000313" key="8">
    <source>
        <dbReference type="EMBL" id="KAJ5161832.1"/>
    </source>
</evidence>
<keyword evidence="5" id="KW-0804">Transcription</keyword>
<evidence type="ECO:0000256" key="6">
    <source>
        <dbReference type="ARBA" id="ARBA00023242"/>
    </source>
</evidence>
<dbReference type="Proteomes" id="UP001146351">
    <property type="component" value="Unassembled WGS sequence"/>
</dbReference>
<dbReference type="InterPro" id="IPR052360">
    <property type="entry name" value="Transcr_Regulatory_Proteins"/>
</dbReference>